<dbReference type="PRINTS" id="PR00625">
    <property type="entry name" value="JDOMAIN"/>
</dbReference>
<evidence type="ECO:0000313" key="5">
    <source>
        <dbReference type="RefSeq" id="XP_028275645.1"/>
    </source>
</evidence>
<feature type="transmembrane region" description="Helical" evidence="2">
    <location>
        <begin position="359"/>
        <end position="379"/>
    </location>
</feature>
<dbReference type="Proteomes" id="UP000515145">
    <property type="component" value="Chromosome 13"/>
</dbReference>
<dbReference type="PROSITE" id="PS50076">
    <property type="entry name" value="DNAJ_2"/>
    <property type="match status" value="1"/>
</dbReference>
<evidence type="ECO:0000313" key="4">
    <source>
        <dbReference type="Proteomes" id="UP000515145"/>
    </source>
</evidence>
<feature type="region of interest" description="Disordered" evidence="1">
    <location>
        <begin position="274"/>
        <end position="308"/>
    </location>
</feature>
<dbReference type="InParanoid" id="A0A6P7JFW5"/>
<dbReference type="PANTHER" id="PTHR44873:SF1">
    <property type="entry name" value="DNAJ HOMOLOG SUBFAMILY C MEMBER 30, MITOCHONDRIAL"/>
    <property type="match status" value="1"/>
</dbReference>
<dbReference type="Gene3D" id="1.10.287.110">
    <property type="entry name" value="DnaJ domain"/>
    <property type="match status" value="1"/>
</dbReference>
<evidence type="ECO:0000256" key="1">
    <source>
        <dbReference type="SAM" id="MobiDB-lite"/>
    </source>
</evidence>
<feature type="compositionally biased region" description="Low complexity" evidence="1">
    <location>
        <begin position="291"/>
        <end position="301"/>
    </location>
</feature>
<keyword evidence="2" id="KW-0812">Transmembrane</keyword>
<dbReference type="InterPro" id="IPR001623">
    <property type="entry name" value="DnaJ_domain"/>
</dbReference>
<dbReference type="CTD" id="565734"/>
<dbReference type="SUPFAM" id="SSF46565">
    <property type="entry name" value="Chaperone J-domain"/>
    <property type="match status" value="1"/>
</dbReference>
<evidence type="ECO:0000256" key="2">
    <source>
        <dbReference type="SAM" id="Phobius"/>
    </source>
</evidence>
<keyword evidence="4" id="KW-1185">Reference proteome</keyword>
<sequence length="381" mass="43492">MAEVGQRLGSGAYRLSGLRSKPSRPAGAGGSPGYILISCSSIYSRVTDASVQVQRELQPVSLSRSTRRKSEKLSKVRKNQQGNMTLVCASSLRSPYSDDFRYIESRERLQAVYLSAGLLQEKLLSCRMTLWSRGAVSIHPEAFRSPQQLRAFCTAVFILAQKGSERLDCVQRLRRLKLYDDFQKASSRSYSWSSEDPSLLYRSRTAYYDILKVSPRATQSQIKTAYYKQSFIYHPDKNPESTEAVQRFSQISEAYTVLGNISLRKKYDRGILSQSDIQRAGRPSSKEATGRSTGSSQQQHQQRARRFSQAGGKPMFDFDAFYQAHYGEQLQRERDMRARKQQMEEIQKGQRSKWREQKMMEMALIMVLTMAGLIFINLAKP</sequence>
<proteinExistence type="predicted"/>
<reference evidence="5" key="1">
    <citation type="submission" date="2025-08" db="UniProtKB">
        <authorList>
            <consortium name="RefSeq"/>
        </authorList>
    </citation>
    <scope>IDENTIFICATION</scope>
</reference>
<dbReference type="GeneID" id="114444941"/>
<protein>
    <submittedName>
        <fullName evidence="5">DnaJ (Hsp40) homolog, subfamily C, member 30b</fullName>
    </submittedName>
</protein>
<organism evidence="4 5">
    <name type="scientific">Parambassis ranga</name>
    <name type="common">Indian glassy fish</name>
    <dbReference type="NCBI Taxonomy" id="210632"/>
    <lineage>
        <taxon>Eukaryota</taxon>
        <taxon>Metazoa</taxon>
        <taxon>Chordata</taxon>
        <taxon>Craniata</taxon>
        <taxon>Vertebrata</taxon>
        <taxon>Euteleostomi</taxon>
        <taxon>Actinopterygii</taxon>
        <taxon>Neopterygii</taxon>
        <taxon>Teleostei</taxon>
        <taxon>Neoteleostei</taxon>
        <taxon>Acanthomorphata</taxon>
        <taxon>Ovalentaria</taxon>
        <taxon>Ambassidae</taxon>
        <taxon>Parambassis</taxon>
    </lineage>
</organism>
<gene>
    <name evidence="5" type="primary">dnajc30b</name>
</gene>
<dbReference type="Pfam" id="PF00226">
    <property type="entry name" value="DnaJ"/>
    <property type="match status" value="1"/>
</dbReference>
<name>A0A6P7JFW5_9TELE</name>
<evidence type="ECO:0000259" key="3">
    <source>
        <dbReference type="PROSITE" id="PS50076"/>
    </source>
</evidence>
<dbReference type="InterPro" id="IPR036869">
    <property type="entry name" value="J_dom_sf"/>
</dbReference>
<dbReference type="FunCoup" id="A0A6P7JFW5">
    <property type="interactions" value="15"/>
</dbReference>
<dbReference type="CDD" id="cd06257">
    <property type="entry name" value="DnaJ"/>
    <property type="match status" value="1"/>
</dbReference>
<keyword evidence="2" id="KW-1133">Transmembrane helix</keyword>
<dbReference type="AlphaFoldDB" id="A0A6P7JFW5"/>
<accession>A0A6P7JFW5</accession>
<dbReference type="OrthoDB" id="376357at2759"/>
<dbReference type="RefSeq" id="XP_028275645.1">
    <property type="nucleotide sequence ID" value="XM_028419844.1"/>
</dbReference>
<dbReference type="PANTHER" id="PTHR44873">
    <property type="entry name" value="DNAJ HOMOLOG SUBFAMILY C MEMBER 30, MITOCHONDRIAL"/>
    <property type="match status" value="1"/>
</dbReference>
<dbReference type="SMART" id="SM00271">
    <property type="entry name" value="DnaJ"/>
    <property type="match status" value="1"/>
</dbReference>
<feature type="domain" description="J" evidence="3">
    <location>
        <begin position="206"/>
        <end position="271"/>
    </location>
</feature>
<dbReference type="InterPro" id="IPR053025">
    <property type="entry name" value="Mito_ATP_Synthase-Asso"/>
</dbReference>
<keyword evidence="2" id="KW-0472">Membrane</keyword>